<dbReference type="GO" id="GO:0004851">
    <property type="term" value="F:uroporphyrin-III C-methyltransferase activity"/>
    <property type="evidence" value="ECO:0007669"/>
    <property type="project" value="UniProtKB-EC"/>
</dbReference>
<proteinExistence type="inferred from homology"/>
<dbReference type="PANTHER" id="PTHR45790">
    <property type="entry name" value="SIROHEME SYNTHASE-RELATED"/>
    <property type="match status" value="1"/>
</dbReference>
<dbReference type="PROSITE" id="PS00839">
    <property type="entry name" value="SUMT_1"/>
    <property type="match status" value="1"/>
</dbReference>
<dbReference type="STRING" id="1122934.SAMN02745691_00795"/>
<dbReference type="Pfam" id="PF00590">
    <property type="entry name" value="TP_methylase"/>
    <property type="match status" value="1"/>
</dbReference>
<dbReference type="FunFam" id="3.40.1010.10:FF:000001">
    <property type="entry name" value="Siroheme synthase"/>
    <property type="match status" value="1"/>
</dbReference>
<dbReference type="InterPro" id="IPR003754">
    <property type="entry name" value="4pyrrol_synth_uPrphyn_synth"/>
</dbReference>
<dbReference type="NCBIfam" id="NF004790">
    <property type="entry name" value="PRK06136.1"/>
    <property type="match status" value="1"/>
</dbReference>
<dbReference type="InterPro" id="IPR003043">
    <property type="entry name" value="Uropor_MeTrfase_CS"/>
</dbReference>
<dbReference type="OrthoDB" id="9815856at2"/>
<keyword evidence="3 6" id="KW-0808">Transferase</keyword>
<dbReference type="InterPro" id="IPR035996">
    <property type="entry name" value="4pyrrol_Methylase_sf"/>
</dbReference>
<dbReference type="GO" id="GO:0004852">
    <property type="term" value="F:uroporphyrinogen-III synthase activity"/>
    <property type="evidence" value="ECO:0007669"/>
    <property type="project" value="InterPro"/>
</dbReference>
<dbReference type="PANTHER" id="PTHR45790:SF3">
    <property type="entry name" value="S-ADENOSYL-L-METHIONINE-DEPENDENT UROPORPHYRINOGEN III METHYLTRANSFERASE, CHLOROPLASTIC"/>
    <property type="match status" value="1"/>
</dbReference>
<dbReference type="RefSeq" id="WP_073993062.1">
    <property type="nucleotide sequence ID" value="NZ_FQYT01000006.1"/>
</dbReference>
<dbReference type="CDD" id="cd11642">
    <property type="entry name" value="SUMT"/>
    <property type="match status" value="1"/>
</dbReference>
<dbReference type="InterPro" id="IPR036108">
    <property type="entry name" value="4pyrrol_syn_uPrphyn_synt_sf"/>
</dbReference>
<evidence type="ECO:0000259" key="8">
    <source>
        <dbReference type="Pfam" id="PF02602"/>
    </source>
</evidence>
<evidence type="ECO:0000313" key="9">
    <source>
        <dbReference type="EMBL" id="SHI76203.1"/>
    </source>
</evidence>
<evidence type="ECO:0000256" key="2">
    <source>
        <dbReference type="ARBA" id="ARBA00022603"/>
    </source>
</evidence>
<organism evidence="9 10">
    <name type="scientific">Parasporobacterium paucivorans DSM 15970</name>
    <dbReference type="NCBI Taxonomy" id="1122934"/>
    <lineage>
        <taxon>Bacteria</taxon>
        <taxon>Bacillati</taxon>
        <taxon>Bacillota</taxon>
        <taxon>Clostridia</taxon>
        <taxon>Lachnospirales</taxon>
        <taxon>Lachnospiraceae</taxon>
        <taxon>Parasporobacterium</taxon>
    </lineage>
</organism>
<dbReference type="InterPro" id="IPR006366">
    <property type="entry name" value="CobA/CysG_C"/>
</dbReference>
<keyword evidence="10" id="KW-1185">Reference proteome</keyword>
<dbReference type="Gene3D" id="3.30.950.10">
    <property type="entry name" value="Methyltransferase, Cobalt-precorrin-4 Transmethylase, Domain 2"/>
    <property type="match status" value="1"/>
</dbReference>
<dbReference type="InterPro" id="IPR014777">
    <property type="entry name" value="4pyrrole_Mease_sub1"/>
</dbReference>
<sequence>MGNGKVWLVGAGPGDVGLLTIKGMKVIEEADVVVYDRLVGMGILSLIPDKARCIDVGKTSGNHMMSQEGINKLLLEEAKNGNRVVRLKGGDPFLFGRGGEEIELLVKEGIPYEIVPGITSAISVPAYNGIPVTHRDFTSSVHIITGHKKKDEEYDIDFSALVKTKGTLVFLMGLSELGSICKGLSDAGMDKNMPVAVLERGTTAKQRKVISDLSTIEETVRLNNISTPAIIVVGKVCSLSKGFSWYEKLPLAGCRIAVTRPKELISGLSEKLRIKGAEVIELPAIRIEPIKENLALKQSISNLASYQWIVFTSPSGVNIFFEEMKSMKADIRSLAGLKIAVIGEGTLKMIEGRGLYADLVPSRYDAENLGKELGAICFEGDRMLIPRADIGNILLVEEIKKRKNVVIDDIPTYRTVYEGSRIINEKEEFQNRNIDYALFTSASTVRGFVSVTEGLDYGLVNAVCIGAQTKKEADGHGMKTQMAEKATLDSLVRLVEELHEKQRQGNEK</sequence>
<dbReference type="SUPFAM" id="SSF69618">
    <property type="entry name" value="HemD-like"/>
    <property type="match status" value="1"/>
</dbReference>
<accession>A0A1M6DSQ1</accession>
<evidence type="ECO:0000256" key="6">
    <source>
        <dbReference type="RuleBase" id="RU003960"/>
    </source>
</evidence>
<dbReference type="SUPFAM" id="SSF53790">
    <property type="entry name" value="Tetrapyrrole methylase"/>
    <property type="match status" value="1"/>
</dbReference>
<name>A0A1M6DSQ1_9FIRM</name>
<gene>
    <name evidence="9" type="ORF">SAMN02745691_00795</name>
</gene>
<dbReference type="Gene3D" id="3.40.1010.10">
    <property type="entry name" value="Cobalt-precorrin-4 Transmethylase, Domain 1"/>
    <property type="match status" value="1"/>
</dbReference>
<dbReference type="EMBL" id="FQYT01000006">
    <property type="protein sequence ID" value="SHI76203.1"/>
    <property type="molecule type" value="Genomic_DNA"/>
</dbReference>
<protein>
    <recommendedName>
        <fullName evidence="1">uroporphyrinogen-III C-methyltransferase</fullName>
        <ecNumber evidence="1">2.1.1.107</ecNumber>
    </recommendedName>
</protein>
<comment type="similarity">
    <text evidence="6">Belongs to the precorrin methyltransferase family.</text>
</comment>
<dbReference type="InterPro" id="IPR050161">
    <property type="entry name" value="Siro_Cobalamin_biosynth"/>
</dbReference>
<dbReference type="PROSITE" id="PS00840">
    <property type="entry name" value="SUMT_2"/>
    <property type="match status" value="1"/>
</dbReference>
<dbReference type="Pfam" id="PF02602">
    <property type="entry name" value="HEM4"/>
    <property type="match status" value="1"/>
</dbReference>
<keyword evidence="2 6" id="KW-0489">Methyltransferase</keyword>
<keyword evidence="4" id="KW-0949">S-adenosyl-L-methionine</keyword>
<feature type="domain" description="Tetrapyrrole methylase" evidence="7">
    <location>
        <begin position="5"/>
        <end position="216"/>
    </location>
</feature>
<dbReference type="InterPro" id="IPR014776">
    <property type="entry name" value="4pyrrole_Mease_sub2"/>
</dbReference>
<feature type="domain" description="Tetrapyrrole biosynthesis uroporphyrinogen III synthase" evidence="8">
    <location>
        <begin position="268"/>
        <end position="492"/>
    </location>
</feature>
<dbReference type="Gene3D" id="3.40.50.10090">
    <property type="match status" value="2"/>
</dbReference>
<dbReference type="AlphaFoldDB" id="A0A1M6DSQ1"/>
<dbReference type="NCBIfam" id="TIGR01469">
    <property type="entry name" value="cobA_cysG_Cterm"/>
    <property type="match status" value="1"/>
</dbReference>
<keyword evidence="5" id="KW-0627">Porphyrin biosynthesis</keyword>
<evidence type="ECO:0000256" key="4">
    <source>
        <dbReference type="ARBA" id="ARBA00022691"/>
    </source>
</evidence>
<evidence type="ECO:0000256" key="1">
    <source>
        <dbReference type="ARBA" id="ARBA00012162"/>
    </source>
</evidence>
<dbReference type="EC" id="2.1.1.107" evidence="1"/>
<dbReference type="GO" id="GO:0032259">
    <property type="term" value="P:methylation"/>
    <property type="evidence" value="ECO:0007669"/>
    <property type="project" value="UniProtKB-KW"/>
</dbReference>
<evidence type="ECO:0000256" key="3">
    <source>
        <dbReference type="ARBA" id="ARBA00022679"/>
    </source>
</evidence>
<evidence type="ECO:0000259" key="7">
    <source>
        <dbReference type="Pfam" id="PF00590"/>
    </source>
</evidence>
<evidence type="ECO:0000313" key="10">
    <source>
        <dbReference type="Proteomes" id="UP000184342"/>
    </source>
</evidence>
<dbReference type="Proteomes" id="UP000184342">
    <property type="component" value="Unassembled WGS sequence"/>
</dbReference>
<dbReference type="InterPro" id="IPR000878">
    <property type="entry name" value="4pyrrol_Mease"/>
</dbReference>
<dbReference type="GO" id="GO:0019354">
    <property type="term" value="P:siroheme biosynthetic process"/>
    <property type="evidence" value="ECO:0007669"/>
    <property type="project" value="InterPro"/>
</dbReference>
<dbReference type="CDD" id="cd06578">
    <property type="entry name" value="HemD"/>
    <property type="match status" value="1"/>
</dbReference>
<dbReference type="FunFam" id="3.30.950.10:FF:000001">
    <property type="entry name" value="Siroheme synthase"/>
    <property type="match status" value="1"/>
</dbReference>
<reference evidence="9 10" key="1">
    <citation type="submission" date="2016-11" db="EMBL/GenBank/DDBJ databases">
        <authorList>
            <person name="Jaros S."/>
            <person name="Januszkiewicz K."/>
            <person name="Wedrychowicz H."/>
        </authorList>
    </citation>
    <scope>NUCLEOTIDE SEQUENCE [LARGE SCALE GENOMIC DNA]</scope>
    <source>
        <strain evidence="9 10">DSM 15970</strain>
    </source>
</reference>
<evidence type="ECO:0000256" key="5">
    <source>
        <dbReference type="ARBA" id="ARBA00023244"/>
    </source>
</evidence>